<gene>
    <name evidence="1" type="ORF">KSP39_PZI018654</name>
</gene>
<organism evidence="1 2">
    <name type="scientific">Platanthera zijinensis</name>
    <dbReference type="NCBI Taxonomy" id="2320716"/>
    <lineage>
        <taxon>Eukaryota</taxon>
        <taxon>Viridiplantae</taxon>
        <taxon>Streptophyta</taxon>
        <taxon>Embryophyta</taxon>
        <taxon>Tracheophyta</taxon>
        <taxon>Spermatophyta</taxon>
        <taxon>Magnoliopsida</taxon>
        <taxon>Liliopsida</taxon>
        <taxon>Asparagales</taxon>
        <taxon>Orchidaceae</taxon>
        <taxon>Orchidoideae</taxon>
        <taxon>Orchideae</taxon>
        <taxon>Orchidinae</taxon>
        <taxon>Platanthera</taxon>
    </lineage>
</organism>
<dbReference type="AlphaFoldDB" id="A0AAP0FZ61"/>
<dbReference type="EMBL" id="JBBWWQ010000016">
    <property type="protein sequence ID" value="KAK8926548.1"/>
    <property type="molecule type" value="Genomic_DNA"/>
</dbReference>
<evidence type="ECO:0000313" key="2">
    <source>
        <dbReference type="Proteomes" id="UP001418222"/>
    </source>
</evidence>
<reference evidence="1 2" key="1">
    <citation type="journal article" date="2022" name="Nat. Plants">
        <title>Genomes of leafy and leafless Platanthera orchids illuminate the evolution of mycoheterotrophy.</title>
        <authorList>
            <person name="Li M.H."/>
            <person name="Liu K.W."/>
            <person name="Li Z."/>
            <person name="Lu H.C."/>
            <person name="Ye Q.L."/>
            <person name="Zhang D."/>
            <person name="Wang J.Y."/>
            <person name="Li Y.F."/>
            <person name="Zhong Z.M."/>
            <person name="Liu X."/>
            <person name="Yu X."/>
            <person name="Liu D.K."/>
            <person name="Tu X.D."/>
            <person name="Liu B."/>
            <person name="Hao Y."/>
            <person name="Liao X.Y."/>
            <person name="Jiang Y.T."/>
            <person name="Sun W.H."/>
            <person name="Chen J."/>
            <person name="Chen Y.Q."/>
            <person name="Ai Y."/>
            <person name="Zhai J.W."/>
            <person name="Wu S.S."/>
            <person name="Zhou Z."/>
            <person name="Hsiao Y.Y."/>
            <person name="Wu W.L."/>
            <person name="Chen Y.Y."/>
            <person name="Lin Y.F."/>
            <person name="Hsu J.L."/>
            <person name="Li C.Y."/>
            <person name="Wang Z.W."/>
            <person name="Zhao X."/>
            <person name="Zhong W.Y."/>
            <person name="Ma X.K."/>
            <person name="Ma L."/>
            <person name="Huang J."/>
            <person name="Chen G.Z."/>
            <person name="Huang M.Z."/>
            <person name="Huang L."/>
            <person name="Peng D.H."/>
            <person name="Luo Y.B."/>
            <person name="Zou S.Q."/>
            <person name="Chen S.P."/>
            <person name="Lan S."/>
            <person name="Tsai W.C."/>
            <person name="Van de Peer Y."/>
            <person name="Liu Z.J."/>
        </authorList>
    </citation>
    <scope>NUCLEOTIDE SEQUENCE [LARGE SCALE GENOMIC DNA]</scope>
    <source>
        <strain evidence="1">Lor287</strain>
    </source>
</reference>
<accession>A0AAP0FZ61</accession>
<comment type="caution">
    <text evidence="1">The sequence shown here is derived from an EMBL/GenBank/DDBJ whole genome shotgun (WGS) entry which is preliminary data.</text>
</comment>
<name>A0AAP0FZ61_9ASPA</name>
<sequence>MNKGTHFPMYPTKVNILNWHNNIGNESEALSLENMEKNRNFPGFLFPTLPNGFTNSNDFLVFDRCHCFIHAPNSYGSRAEISEWALDGIISWRRERRGGDFIKFFLMNKAPALSREDFTAAAIA</sequence>
<proteinExistence type="predicted"/>
<evidence type="ECO:0000313" key="1">
    <source>
        <dbReference type="EMBL" id="KAK8926548.1"/>
    </source>
</evidence>
<protein>
    <submittedName>
        <fullName evidence="1">Uncharacterized protein</fullName>
    </submittedName>
</protein>
<dbReference type="Proteomes" id="UP001418222">
    <property type="component" value="Unassembled WGS sequence"/>
</dbReference>
<keyword evidence="2" id="KW-1185">Reference proteome</keyword>